<evidence type="ECO:0000313" key="2">
    <source>
        <dbReference type="EMBL" id="MEJ6011046.1"/>
    </source>
</evidence>
<evidence type="ECO:0000313" key="3">
    <source>
        <dbReference type="Proteomes" id="UP001379235"/>
    </source>
</evidence>
<dbReference type="EMBL" id="JBBHJY010000007">
    <property type="protein sequence ID" value="MEJ6011046.1"/>
    <property type="molecule type" value="Genomic_DNA"/>
</dbReference>
<gene>
    <name evidence="2" type="ORF">WG900_14075</name>
</gene>
<keyword evidence="1" id="KW-0472">Membrane</keyword>
<feature type="transmembrane region" description="Helical" evidence="1">
    <location>
        <begin position="123"/>
        <end position="150"/>
    </location>
</feature>
<protein>
    <submittedName>
        <fullName evidence="2">Uncharacterized protein</fullName>
    </submittedName>
</protein>
<feature type="transmembrane region" description="Helical" evidence="1">
    <location>
        <begin position="225"/>
        <end position="245"/>
    </location>
</feature>
<feature type="transmembrane region" description="Helical" evidence="1">
    <location>
        <begin position="192"/>
        <end position="213"/>
    </location>
</feature>
<feature type="transmembrane region" description="Helical" evidence="1">
    <location>
        <begin position="162"/>
        <end position="185"/>
    </location>
</feature>
<keyword evidence="3" id="KW-1185">Reference proteome</keyword>
<organism evidence="2 3">
    <name type="scientific">Novosphingobium aquae</name>
    <dbReference type="NCBI Taxonomy" id="3133435"/>
    <lineage>
        <taxon>Bacteria</taxon>
        <taxon>Pseudomonadati</taxon>
        <taxon>Pseudomonadota</taxon>
        <taxon>Alphaproteobacteria</taxon>
        <taxon>Sphingomonadales</taxon>
        <taxon>Sphingomonadaceae</taxon>
        <taxon>Novosphingobium</taxon>
    </lineage>
</organism>
<keyword evidence="1" id="KW-0812">Transmembrane</keyword>
<accession>A0ABU8SBV4</accession>
<feature type="transmembrane region" description="Helical" evidence="1">
    <location>
        <begin position="91"/>
        <end position="111"/>
    </location>
</feature>
<feature type="transmembrane region" description="Helical" evidence="1">
    <location>
        <begin position="20"/>
        <end position="38"/>
    </location>
</feature>
<dbReference type="Proteomes" id="UP001379235">
    <property type="component" value="Unassembled WGS sequence"/>
</dbReference>
<comment type="caution">
    <text evidence="2">The sequence shown here is derived from an EMBL/GenBank/DDBJ whole genome shotgun (WGS) entry which is preliminary data.</text>
</comment>
<keyword evidence="1" id="KW-1133">Transmembrane helix</keyword>
<proteinExistence type="predicted"/>
<feature type="transmembrane region" description="Helical" evidence="1">
    <location>
        <begin position="47"/>
        <end position="67"/>
    </location>
</feature>
<evidence type="ECO:0000256" key="1">
    <source>
        <dbReference type="SAM" id="Phobius"/>
    </source>
</evidence>
<sequence length="259" mass="28322">MSETIPTMPVMPATEPAGTIFLIGTCIIMAAILAWWAFGGERKRRGWILPLVFAGTALSAVMIEPIYDNTLLYWYPDENSLAFFRAYGRTIPWYVPLGYAWFFGGSAYLVWRVIDDGASAARIWQLFGATVFVDWLAVSICEWLDLSAFYGNQPFHLFGSPLWFSFCDATGGFVLGAAMAIFVPYLQGARRLWLLLLPSFTYASTLGSTTAPVSLALNSGWPAPLVWAGGAATMAMCMVAVHVIAQMSQGRSAKPLQGA</sequence>
<dbReference type="RefSeq" id="WP_339967911.1">
    <property type="nucleotide sequence ID" value="NZ_JBBHJY010000007.1"/>
</dbReference>
<reference evidence="2 3" key="1">
    <citation type="submission" date="2024-03" db="EMBL/GenBank/DDBJ databases">
        <authorList>
            <person name="Jo J.-H."/>
        </authorList>
    </citation>
    <scope>NUCLEOTIDE SEQUENCE [LARGE SCALE GENOMIC DNA]</scope>
    <source>
        <strain evidence="2 3">AS3R-12</strain>
    </source>
</reference>
<name>A0ABU8SBV4_9SPHN</name>